<dbReference type="AlphaFoldDB" id="A0A4R1MZB4"/>
<evidence type="ECO:0000313" key="2">
    <source>
        <dbReference type="Proteomes" id="UP000294545"/>
    </source>
</evidence>
<sequence length="587" mass="69606">MLTPILLGGDFLITELMEMFKKQYDIKGDALIIDRYELKPGIYIKINIDKTIDSSLIINKKNDDINHQQYNWFASRDYLSNLIDMNKPIDGKKKIHSNNYMSFFMKKEVLVGEKSLSEDALLDRIEEYYNILSNPELKYNSKKKSLELYNEIDVPINEELLRFCKDYLVNYIKDIKEQLEKEQFTNYVKLFFDVPYEEYEKESNRYLIPNLYNNNNYNIKINGNVYGLTNNNMGLNAKKPYLEHKTKYNSMPYLVDSKEILVHKKFFDWISTRKSGFLYIDADSDFVEGIEENIKVGQGNCYFLYIKQGKEPELRDYEYLTGYNNDLYMEVPNYIDAQYKKDNQWLDMERETFQYLYEIEKFVDYIFFNQALIRHYKSDSKDIKTDQDIKNILLLTRDAFYEYFKKGKTQHFKSVFKKHGIELVKRQLTLGNIYQASKGLNFYFAINNEKGGIEKMGGIYKQTIENIKEKLLLDDYLDCESDEEYYVLAGQVVRYLTSQSQSRQKDHSTVDPFLNCKKDKRLKNEINTTFAKYSHAIVSNYVRFNQGLSMIEAYQPQNENVDTQLFLAGFLGKNIFFEGKESVDNEK</sequence>
<gene>
    <name evidence="1" type="ORF">EDC19_1100</name>
</gene>
<dbReference type="EMBL" id="SMGQ01000011">
    <property type="protein sequence ID" value="TCK98667.1"/>
    <property type="molecule type" value="Genomic_DNA"/>
</dbReference>
<protein>
    <submittedName>
        <fullName evidence="1">CRISPR-associated protein Csh1</fullName>
    </submittedName>
</protein>
<comment type="caution">
    <text evidence="1">The sequence shown here is derived from an EMBL/GenBank/DDBJ whole genome shotgun (WGS) entry which is preliminary data.</text>
</comment>
<keyword evidence="2" id="KW-1185">Reference proteome</keyword>
<organism evidence="1 2">
    <name type="scientific">Natranaerovirga hydrolytica</name>
    <dbReference type="NCBI Taxonomy" id="680378"/>
    <lineage>
        <taxon>Bacteria</taxon>
        <taxon>Bacillati</taxon>
        <taxon>Bacillota</taxon>
        <taxon>Clostridia</taxon>
        <taxon>Lachnospirales</taxon>
        <taxon>Natranaerovirgaceae</taxon>
        <taxon>Natranaerovirga</taxon>
    </lineage>
</organism>
<reference evidence="1 2" key="1">
    <citation type="submission" date="2019-03" db="EMBL/GenBank/DDBJ databases">
        <title>Genomic Encyclopedia of Type Strains, Phase IV (KMG-IV): sequencing the most valuable type-strain genomes for metagenomic binning, comparative biology and taxonomic classification.</title>
        <authorList>
            <person name="Goeker M."/>
        </authorList>
    </citation>
    <scope>NUCLEOTIDE SEQUENCE [LARGE SCALE GENOMIC DNA]</scope>
    <source>
        <strain evidence="1 2">DSM 24176</strain>
    </source>
</reference>
<accession>A0A4R1MZB4</accession>
<evidence type="ECO:0000313" key="1">
    <source>
        <dbReference type="EMBL" id="TCK98667.1"/>
    </source>
</evidence>
<proteinExistence type="predicted"/>
<name>A0A4R1MZB4_9FIRM</name>
<dbReference type="Proteomes" id="UP000294545">
    <property type="component" value="Unassembled WGS sequence"/>
</dbReference>